<dbReference type="AlphaFoldDB" id="A0A8X6FR04"/>
<feature type="transmembrane region" description="Helical" evidence="2">
    <location>
        <begin position="72"/>
        <end position="93"/>
    </location>
</feature>
<feature type="transmembrane region" description="Helical" evidence="2">
    <location>
        <begin position="32"/>
        <end position="57"/>
    </location>
</feature>
<keyword evidence="2" id="KW-0812">Transmembrane</keyword>
<comment type="caution">
    <text evidence="3">The sequence shown here is derived from an EMBL/GenBank/DDBJ whole genome shotgun (WGS) entry which is preliminary data.</text>
</comment>
<keyword evidence="4" id="KW-1185">Reference proteome</keyword>
<protein>
    <submittedName>
        <fullName evidence="3">Uncharacterized protein</fullName>
    </submittedName>
</protein>
<evidence type="ECO:0000256" key="2">
    <source>
        <dbReference type="SAM" id="Phobius"/>
    </source>
</evidence>
<proteinExistence type="predicted"/>
<dbReference type="PANTHER" id="PTHR11161">
    <property type="entry name" value="O-ACYLTRANSFERASE"/>
    <property type="match status" value="1"/>
</dbReference>
<keyword evidence="2" id="KW-1133">Transmembrane helix</keyword>
<evidence type="ECO:0000313" key="3">
    <source>
        <dbReference type="EMBL" id="GFQ87340.1"/>
    </source>
</evidence>
<feature type="transmembrane region" description="Helical" evidence="2">
    <location>
        <begin position="113"/>
        <end position="133"/>
    </location>
</feature>
<dbReference type="EMBL" id="BMAO01023208">
    <property type="protein sequence ID" value="GFQ87340.1"/>
    <property type="molecule type" value="Genomic_DNA"/>
</dbReference>
<dbReference type="InterPro" id="IPR052728">
    <property type="entry name" value="O2_lipid_transport_reg"/>
</dbReference>
<feature type="compositionally biased region" description="Basic and acidic residues" evidence="1">
    <location>
        <begin position="8"/>
        <end position="23"/>
    </location>
</feature>
<accession>A0A8X6FR04</accession>
<dbReference type="OrthoDB" id="6620533at2759"/>
<dbReference type="Proteomes" id="UP000887116">
    <property type="component" value="Unassembled WGS sequence"/>
</dbReference>
<keyword evidence="2" id="KW-0472">Membrane</keyword>
<reference evidence="3" key="1">
    <citation type="submission" date="2020-07" db="EMBL/GenBank/DDBJ databases">
        <title>Multicomponent nature underlies the extraordinary mechanical properties of spider dragline silk.</title>
        <authorList>
            <person name="Kono N."/>
            <person name="Nakamura H."/>
            <person name="Mori M."/>
            <person name="Yoshida Y."/>
            <person name="Ohtoshi R."/>
            <person name="Malay A.D."/>
            <person name="Moran D.A.P."/>
            <person name="Tomita M."/>
            <person name="Numata K."/>
            <person name="Arakawa K."/>
        </authorList>
    </citation>
    <scope>NUCLEOTIDE SEQUENCE</scope>
</reference>
<sequence>MGSLYMEQRNKQEKNCTRAPIRRKENPPSRRLIILFRLNSLILFFGWIGYFIALWILNDVLYFSDESLLKHIAYNGFGAILFSCCMGWVFHVCTTKQMKLLSRSLSLKIFFPFSRLSFAAYLINFMVILQYLLSSTKQDETFYLISMRLGYSNTDTVGSIVEDFIESAPIEYIKNKDSDPTFLSFGGATSHPDLMLAHSNLLNHTYAPTCTRWSRTGQLKKFSPFWNKELQTLKENRDKARNRAEFTGMMSDCIGLLKQQACLRRTIKEVKRQTYRGFVENLDFRRDALRVHLSLSSLSNQKEKRN</sequence>
<organism evidence="3 4">
    <name type="scientific">Trichonephila clavata</name>
    <name type="common">Joro spider</name>
    <name type="synonym">Nephila clavata</name>
    <dbReference type="NCBI Taxonomy" id="2740835"/>
    <lineage>
        <taxon>Eukaryota</taxon>
        <taxon>Metazoa</taxon>
        <taxon>Ecdysozoa</taxon>
        <taxon>Arthropoda</taxon>
        <taxon>Chelicerata</taxon>
        <taxon>Arachnida</taxon>
        <taxon>Araneae</taxon>
        <taxon>Araneomorphae</taxon>
        <taxon>Entelegynae</taxon>
        <taxon>Araneoidea</taxon>
        <taxon>Nephilidae</taxon>
        <taxon>Trichonephila</taxon>
    </lineage>
</organism>
<name>A0A8X6FR04_TRICU</name>
<dbReference type="PANTHER" id="PTHR11161:SF0">
    <property type="entry name" value="O-ACYLTRANSFERASE LIKE PROTEIN"/>
    <property type="match status" value="1"/>
</dbReference>
<gene>
    <name evidence="3" type="primary">NCL1_51099</name>
    <name evidence="3" type="ORF">TNCT_138341</name>
</gene>
<evidence type="ECO:0000256" key="1">
    <source>
        <dbReference type="SAM" id="MobiDB-lite"/>
    </source>
</evidence>
<feature type="region of interest" description="Disordered" evidence="1">
    <location>
        <begin position="1"/>
        <end position="23"/>
    </location>
</feature>
<evidence type="ECO:0000313" key="4">
    <source>
        <dbReference type="Proteomes" id="UP000887116"/>
    </source>
</evidence>